<keyword evidence="1" id="KW-1133">Transmembrane helix</keyword>
<geneLocation type="plasmid" evidence="3">
    <name>pnfsy08</name>
</geneLocation>
<dbReference type="InterPro" id="IPR046641">
    <property type="entry name" value="DUF6753"/>
</dbReference>
<dbReference type="AlphaFoldDB" id="A0A2K8T945"/>
<evidence type="ECO:0000256" key="1">
    <source>
        <dbReference type="SAM" id="Phobius"/>
    </source>
</evidence>
<reference evidence="2 3" key="1">
    <citation type="submission" date="2017-11" db="EMBL/GenBank/DDBJ databases">
        <title>Complete genome of a free-living desiccation-tolerant cyanobacterium and its photosynthetic adaptation to extreme terrestrial habitat.</title>
        <authorList>
            <person name="Shang J."/>
        </authorList>
    </citation>
    <scope>NUCLEOTIDE SEQUENCE [LARGE SCALE GENOMIC DNA]</scope>
    <source>
        <strain evidence="2 3">CCNUN1</strain>
        <plasmid evidence="3">pnfsy08</plasmid>
    </source>
</reference>
<sequence length="201" mass="22254">MNTISESEKERIRELSSEIGFDPEDPMFQIMSILGNFEEMMNQFPIQMEALLEAGALMIDTKLQAASHSAEVMQHAVITSSVKEVLKSEMQHLKPTVSLGVEAPQIGKVKLGFWSIFSILGGMIAVGAILGSFTTQNVIANYVADPSSGVTANDIKLLQWAKSDEGREARQLVIDNRTDLEVCRRDDRLLGRCVVKIRKSK</sequence>
<protein>
    <submittedName>
        <fullName evidence="2">Uncharacterized protein</fullName>
    </submittedName>
</protein>
<evidence type="ECO:0000313" key="3">
    <source>
        <dbReference type="Proteomes" id="UP000232003"/>
    </source>
</evidence>
<accession>A0A2K8T945</accession>
<dbReference type="Proteomes" id="UP000232003">
    <property type="component" value="Plasmid pNFSY08"/>
</dbReference>
<evidence type="ECO:0000313" key="2">
    <source>
        <dbReference type="EMBL" id="AUB44227.1"/>
    </source>
</evidence>
<keyword evidence="1" id="KW-0812">Transmembrane</keyword>
<dbReference type="KEGG" id="nfl:COO91_10450"/>
<gene>
    <name evidence="2" type="ORF">COO91_10450</name>
</gene>
<dbReference type="OrthoDB" id="483132at2"/>
<dbReference type="Pfam" id="PF20538">
    <property type="entry name" value="DUF6753"/>
    <property type="match status" value="1"/>
</dbReference>
<organism evidence="2 3">
    <name type="scientific">Nostoc flagelliforme CCNUN1</name>
    <dbReference type="NCBI Taxonomy" id="2038116"/>
    <lineage>
        <taxon>Bacteria</taxon>
        <taxon>Bacillati</taxon>
        <taxon>Cyanobacteriota</taxon>
        <taxon>Cyanophyceae</taxon>
        <taxon>Nostocales</taxon>
        <taxon>Nostocaceae</taxon>
        <taxon>Nostoc</taxon>
    </lineage>
</organism>
<proteinExistence type="predicted"/>
<keyword evidence="3" id="KW-1185">Reference proteome</keyword>
<dbReference type="RefSeq" id="WP_100904036.1">
    <property type="nucleotide sequence ID" value="NZ_CAWNNC010000009.1"/>
</dbReference>
<keyword evidence="1" id="KW-0472">Membrane</keyword>
<feature type="transmembrane region" description="Helical" evidence="1">
    <location>
        <begin position="111"/>
        <end position="133"/>
    </location>
</feature>
<name>A0A2K8T945_9NOSO</name>
<dbReference type="EMBL" id="CP024793">
    <property type="protein sequence ID" value="AUB44227.1"/>
    <property type="molecule type" value="Genomic_DNA"/>
</dbReference>
<keyword evidence="2" id="KW-0614">Plasmid</keyword>